<keyword evidence="4" id="KW-0547">Nucleotide-binding</keyword>
<evidence type="ECO:0000259" key="7">
    <source>
        <dbReference type="Pfam" id="PF13193"/>
    </source>
</evidence>
<feature type="domain" description="AMP-dependent synthetase/ligase" evidence="6">
    <location>
        <begin position="33"/>
        <end position="411"/>
    </location>
</feature>
<keyword evidence="5" id="KW-0067">ATP-binding</keyword>
<dbReference type="GO" id="GO:0046872">
    <property type="term" value="F:metal ion binding"/>
    <property type="evidence" value="ECO:0007669"/>
    <property type="project" value="UniProtKB-KW"/>
</dbReference>
<reference evidence="8 9" key="1">
    <citation type="submission" date="2015-12" db="EMBL/GenBank/DDBJ databases">
        <authorList>
            <person name="Shamseldin A."/>
            <person name="Moawad H."/>
            <person name="Abd El-Rahim W.M."/>
            <person name="Sadowsky M.J."/>
        </authorList>
    </citation>
    <scope>NUCLEOTIDE SEQUENCE [LARGE SCALE GENOMIC DNA]</scope>
    <source>
        <strain evidence="8 9">JC234</strain>
    </source>
</reference>
<proteinExistence type="inferred from homology"/>
<organism evidence="8 9">
    <name type="scientific">Hoeflea olei</name>
    <dbReference type="NCBI Taxonomy" id="1480615"/>
    <lineage>
        <taxon>Bacteria</taxon>
        <taxon>Pseudomonadati</taxon>
        <taxon>Pseudomonadota</taxon>
        <taxon>Alphaproteobacteria</taxon>
        <taxon>Hyphomicrobiales</taxon>
        <taxon>Rhizobiaceae</taxon>
        <taxon>Hoeflea</taxon>
    </lineage>
</organism>
<dbReference type="InterPro" id="IPR000873">
    <property type="entry name" value="AMP-dep_synth/lig_dom"/>
</dbReference>
<dbReference type="GO" id="GO:0006633">
    <property type="term" value="P:fatty acid biosynthetic process"/>
    <property type="evidence" value="ECO:0007669"/>
    <property type="project" value="TreeGrafter"/>
</dbReference>
<dbReference type="OrthoDB" id="9803968at2"/>
<dbReference type="SUPFAM" id="SSF56801">
    <property type="entry name" value="Acetyl-CoA synthetase-like"/>
    <property type="match status" value="1"/>
</dbReference>
<evidence type="ECO:0000256" key="4">
    <source>
        <dbReference type="ARBA" id="ARBA00022741"/>
    </source>
</evidence>
<dbReference type="GO" id="GO:0005524">
    <property type="term" value="F:ATP binding"/>
    <property type="evidence" value="ECO:0007669"/>
    <property type="project" value="UniProtKB-KW"/>
</dbReference>
<comment type="caution">
    <text evidence="8">The sequence shown here is derived from an EMBL/GenBank/DDBJ whole genome shotgun (WGS) entry which is preliminary data.</text>
</comment>
<dbReference type="InterPro" id="IPR042099">
    <property type="entry name" value="ANL_N_sf"/>
</dbReference>
<name>A0A1C1YXS4_9HYPH</name>
<evidence type="ECO:0000259" key="6">
    <source>
        <dbReference type="Pfam" id="PF00501"/>
    </source>
</evidence>
<dbReference type="GO" id="GO:0015645">
    <property type="term" value="F:fatty acid ligase activity"/>
    <property type="evidence" value="ECO:0007669"/>
    <property type="project" value="TreeGrafter"/>
</dbReference>
<accession>A0A1C1YXS4</accession>
<dbReference type="GO" id="GO:0006637">
    <property type="term" value="P:acyl-CoA metabolic process"/>
    <property type="evidence" value="ECO:0007669"/>
    <property type="project" value="TreeGrafter"/>
</dbReference>
<feature type="domain" description="AMP-binding enzyme C-terminal" evidence="7">
    <location>
        <begin position="461"/>
        <end position="539"/>
    </location>
</feature>
<gene>
    <name evidence="8" type="ORF">AWJ14_21660</name>
</gene>
<dbReference type="Pfam" id="PF13193">
    <property type="entry name" value="AMP-binding_C"/>
    <property type="match status" value="1"/>
</dbReference>
<dbReference type="PANTHER" id="PTHR43605:SF10">
    <property type="entry name" value="ACYL-COA SYNTHETASE MEDIUM CHAIN FAMILY MEMBER 3"/>
    <property type="match status" value="1"/>
</dbReference>
<evidence type="ECO:0000256" key="1">
    <source>
        <dbReference type="ARBA" id="ARBA00006432"/>
    </source>
</evidence>
<protein>
    <submittedName>
        <fullName evidence="8">AMP-dependent synthetase</fullName>
    </submittedName>
</protein>
<dbReference type="STRING" id="1480615.AWJ14_21660"/>
<dbReference type="PANTHER" id="PTHR43605">
    <property type="entry name" value="ACYL-COENZYME A SYNTHETASE"/>
    <property type="match status" value="1"/>
</dbReference>
<dbReference type="InterPro" id="IPR045851">
    <property type="entry name" value="AMP-bd_C_sf"/>
</dbReference>
<evidence type="ECO:0000256" key="3">
    <source>
        <dbReference type="ARBA" id="ARBA00022723"/>
    </source>
</evidence>
<dbReference type="InterPro" id="IPR020845">
    <property type="entry name" value="AMP-binding_CS"/>
</dbReference>
<evidence type="ECO:0000313" key="8">
    <source>
        <dbReference type="EMBL" id="OCW58298.1"/>
    </source>
</evidence>
<dbReference type="Pfam" id="PF00501">
    <property type="entry name" value="AMP-binding"/>
    <property type="match status" value="1"/>
</dbReference>
<evidence type="ECO:0000256" key="5">
    <source>
        <dbReference type="ARBA" id="ARBA00022840"/>
    </source>
</evidence>
<evidence type="ECO:0000313" key="9">
    <source>
        <dbReference type="Proteomes" id="UP000094795"/>
    </source>
</evidence>
<dbReference type="Gene3D" id="3.30.300.30">
    <property type="match status" value="1"/>
</dbReference>
<dbReference type="InterPro" id="IPR025110">
    <property type="entry name" value="AMP-bd_C"/>
</dbReference>
<dbReference type="Gene3D" id="3.40.50.12780">
    <property type="entry name" value="N-terminal domain of ligase-like"/>
    <property type="match status" value="1"/>
</dbReference>
<comment type="similarity">
    <text evidence="1">Belongs to the ATP-dependent AMP-binding enzyme family.</text>
</comment>
<keyword evidence="2" id="KW-0436">Ligase</keyword>
<sequence length="564" mass="60175">MFLPSGESLEDIAARFCWDVPEDFNIGRAVSDAWAAREPGRICLEHFHPDGPPDRLSYEALARRSNAFARGLQSLGVERGDRVALMLPQGFETVIAHVAIYKLGAIAVPLALLFGVEAVEHRLRAAGVKLLVTTAGGHEKVAGIAERLPALEAVVVTGEGAAELKGGAQAGLATAGFTALETAHPDAPIEIRTGADDPAMMIFTSGTTGPPKGALHGHRVLIGHIPGVQTHHEFMPQPGDRLWTPADWAWAGGLLNVLLPGLLLGVPVVSSRAQKFDPELAYRIMAEMRVRNAFIPPTALRIMRTVADPLSRHRLDLRTIGSGGEALGRETYDWAKQVLGLTINEFYGQTECNLVLSSSAILGVSRGGAIGKPVPGHTVAVIDGEGREVADGVSGQIAVKRPDPVMFLGYWQNEAATAAKFIGDWMVTGDQGVRDAEGYFSFFGRDDDVITSSGYRIGPGEIEDCLTGHPAVALAAVVGKPDAMRTEIVKAYIVPAPGFVADQALALEIRDWVKTRLSAHEYPREIDFVDSLPLTTTGKVVRRVLRDRAIAEAAESGVGEPSGS</sequence>
<dbReference type="EMBL" id="LQZT01000008">
    <property type="protein sequence ID" value="OCW58298.1"/>
    <property type="molecule type" value="Genomic_DNA"/>
</dbReference>
<keyword evidence="3" id="KW-0479">Metal-binding</keyword>
<dbReference type="RefSeq" id="WP_066176922.1">
    <property type="nucleotide sequence ID" value="NZ_LQZT01000008.1"/>
</dbReference>
<evidence type="ECO:0000256" key="2">
    <source>
        <dbReference type="ARBA" id="ARBA00022598"/>
    </source>
</evidence>
<dbReference type="InterPro" id="IPR051087">
    <property type="entry name" value="Mitochondrial_ACSM"/>
</dbReference>
<dbReference type="Proteomes" id="UP000094795">
    <property type="component" value="Unassembled WGS sequence"/>
</dbReference>
<dbReference type="GO" id="GO:0016405">
    <property type="term" value="F:CoA-ligase activity"/>
    <property type="evidence" value="ECO:0007669"/>
    <property type="project" value="UniProtKB-ARBA"/>
</dbReference>
<dbReference type="PROSITE" id="PS00455">
    <property type="entry name" value="AMP_BINDING"/>
    <property type="match status" value="1"/>
</dbReference>
<keyword evidence="9" id="KW-1185">Reference proteome</keyword>
<dbReference type="GO" id="GO:0004321">
    <property type="term" value="F:fatty-acyl-CoA synthase activity"/>
    <property type="evidence" value="ECO:0007669"/>
    <property type="project" value="TreeGrafter"/>
</dbReference>
<dbReference type="AlphaFoldDB" id="A0A1C1YXS4"/>